<organism evidence="1 2">
    <name type="scientific">Prunus persica</name>
    <name type="common">Peach</name>
    <name type="synonym">Amygdalus persica</name>
    <dbReference type="NCBI Taxonomy" id="3760"/>
    <lineage>
        <taxon>Eukaryota</taxon>
        <taxon>Viridiplantae</taxon>
        <taxon>Streptophyta</taxon>
        <taxon>Embryophyta</taxon>
        <taxon>Tracheophyta</taxon>
        <taxon>Spermatophyta</taxon>
        <taxon>Magnoliopsida</taxon>
        <taxon>eudicotyledons</taxon>
        <taxon>Gunneridae</taxon>
        <taxon>Pentapetalae</taxon>
        <taxon>rosids</taxon>
        <taxon>fabids</taxon>
        <taxon>Rosales</taxon>
        <taxon>Rosaceae</taxon>
        <taxon>Amygdaloideae</taxon>
        <taxon>Amygdaleae</taxon>
        <taxon>Prunus</taxon>
    </lineage>
</organism>
<dbReference type="EMBL" id="CM007651">
    <property type="protein sequence ID" value="ONI33972.1"/>
    <property type="molecule type" value="Genomic_DNA"/>
</dbReference>
<reference evidence="1 2" key="1">
    <citation type="journal article" date="2013" name="Nat. Genet.">
        <title>The high-quality draft genome of peach (Prunus persica) identifies unique patterns of genetic diversity, domestication and genome evolution.</title>
        <authorList>
            <consortium name="International Peach Genome Initiative"/>
            <person name="Verde I."/>
            <person name="Abbott A.G."/>
            <person name="Scalabrin S."/>
            <person name="Jung S."/>
            <person name="Shu S."/>
            <person name="Marroni F."/>
            <person name="Zhebentyayeva T."/>
            <person name="Dettori M.T."/>
            <person name="Grimwood J."/>
            <person name="Cattonaro F."/>
            <person name="Zuccolo A."/>
            <person name="Rossini L."/>
            <person name="Jenkins J."/>
            <person name="Vendramin E."/>
            <person name="Meisel L.A."/>
            <person name="Decroocq V."/>
            <person name="Sosinski B."/>
            <person name="Prochnik S."/>
            <person name="Mitros T."/>
            <person name="Policriti A."/>
            <person name="Cipriani G."/>
            <person name="Dondini L."/>
            <person name="Ficklin S."/>
            <person name="Goodstein D.M."/>
            <person name="Xuan P."/>
            <person name="Del Fabbro C."/>
            <person name="Aramini V."/>
            <person name="Copetti D."/>
            <person name="Gonzalez S."/>
            <person name="Horner D.S."/>
            <person name="Falchi R."/>
            <person name="Lucas S."/>
            <person name="Mica E."/>
            <person name="Maldonado J."/>
            <person name="Lazzari B."/>
            <person name="Bielenberg D."/>
            <person name="Pirona R."/>
            <person name="Miculan M."/>
            <person name="Barakat A."/>
            <person name="Testolin R."/>
            <person name="Stella A."/>
            <person name="Tartarini S."/>
            <person name="Tonutti P."/>
            <person name="Arus P."/>
            <person name="Orellana A."/>
            <person name="Wells C."/>
            <person name="Main D."/>
            <person name="Vizzotto G."/>
            <person name="Silva H."/>
            <person name="Salamini F."/>
            <person name="Schmutz J."/>
            <person name="Morgante M."/>
            <person name="Rokhsar D.S."/>
        </authorList>
    </citation>
    <scope>NUCLEOTIDE SEQUENCE [LARGE SCALE GENOMIC DNA]</scope>
    <source>
        <strain evidence="2">cv. Nemared</strain>
    </source>
</reference>
<keyword evidence="2" id="KW-1185">Reference proteome</keyword>
<dbReference type="Proteomes" id="UP000006882">
    <property type="component" value="Chromosome G1"/>
</dbReference>
<proteinExistence type="predicted"/>
<dbReference type="AlphaFoldDB" id="A0A251RDB5"/>
<gene>
    <name evidence="1" type="ORF">PRUPE_1G456400</name>
</gene>
<evidence type="ECO:0000313" key="2">
    <source>
        <dbReference type="Proteomes" id="UP000006882"/>
    </source>
</evidence>
<protein>
    <submittedName>
        <fullName evidence="1">Uncharacterized protein</fullName>
    </submittedName>
</protein>
<evidence type="ECO:0000313" key="1">
    <source>
        <dbReference type="EMBL" id="ONI33972.1"/>
    </source>
</evidence>
<name>A0A251RDB5_PRUPE</name>
<dbReference type="Gramene" id="ONI33972">
    <property type="protein sequence ID" value="ONI33972"/>
    <property type="gene ID" value="PRUPE_1G456400"/>
</dbReference>
<accession>A0A251RDB5</accession>
<sequence length="69" mass="8011">MPNSKLQVSISLSKFEEEFGAFFAGRQEGVEDERDFKYGKIIQNPNSMEPNKPHFEELCRVSINEWIMG</sequence>